<reference evidence="2 3" key="1">
    <citation type="submission" date="2020-08" db="EMBL/GenBank/DDBJ databases">
        <title>Genomic Encyclopedia of Type Strains, Phase III (KMG-III): the genomes of soil and plant-associated and newly described type strains.</title>
        <authorList>
            <person name="Whitman W."/>
        </authorList>
    </citation>
    <scope>NUCLEOTIDE SEQUENCE [LARGE SCALE GENOMIC DNA]</scope>
    <source>
        <strain evidence="2 3">CECT 8571</strain>
    </source>
</reference>
<evidence type="ECO:0000256" key="1">
    <source>
        <dbReference type="SAM" id="Phobius"/>
    </source>
</evidence>
<protein>
    <submittedName>
        <fullName evidence="2">MSHA biogenesis protein MshP</fullName>
    </submittedName>
</protein>
<dbReference type="AlphaFoldDB" id="A0A839UKU3"/>
<sequence>MTSISGQRGFLMPLAIFIIVVMGGLALAISRNVAQTTNSAVQSIVSIQAFYAADTGAQWGMNRMFYDTSATLTRAQVDAGCNAVHGQSLSFSTSGLNNCQTQLSCSVSTDPSNTTSYYVISSAAQCGDAAISSQRSVEVSAFMR</sequence>
<dbReference type="EMBL" id="JACHXZ010000002">
    <property type="protein sequence ID" value="MBB3168754.1"/>
    <property type="molecule type" value="Genomic_DNA"/>
</dbReference>
<proteinExistence type="predicted"/>
<gene>
    <name evidence="2" type="ORF">FHS30_001938</name>
</gene>
<comment type="caution">
    <text evidence="2">The sequence shown here is derived from an EMBL/GenBank/DDBJ whole genome shotgun (WGS) entry which is preliminary data.</text>
</comment>
<keyword evidence="1" id="KW-0472">Membrane</keyword>
<feature type="transmembrane region" description="Helical" evidence="1">
    <location>
        <begin position="9"/>
        <end position="29"/>
    </location>
</feature>
<name>A0A839UKU3_9GAMM</name>
<evidence type="ECO:0000313" key="2">
    <source>
        <dbReference type="EMBL" id="MBB3168754.1"/>
    </source>
</evidence>
<organism evidence="2 3">
    <name type="scientific">Simiduia aestuariiviva</name>
    <dbReference type="NCBI Taxonomy" id="1510459"/>
    <lineage>
        <taxon>Bacteria</taxon>
        <taxon>Pseudomonadati</taxon>
        <taxon>Pseudomonadota</taxon>
        <taxon>Gammaproteobacteria</taxon>
        <taxon>Cellvibrionales</taxon>
        <taxon>Cellvibrionaceae</taxon>
        <taxon>Simiduia</taxon>
    </lineage>
</organism>
<accession>A0A839UKU3</accession>
<keyword evidence="1" id="KW-0812">Transmembrane</keyword>
<keyword evidence="1" id="KW-1133">Transmembrane helix</keyword>
<evidence type="ECO:0000313" key="3">
    <source>
        <dbReference type="Proteomes" id="UP000559987"/>
    </source>
</evidence>
<dbReference type="Proteomes" id="UP000559987">
    <property type="component" value="Unassembled WGS sequence"/>
</dbReference>
<keyword evidence="3" id="KW-1185">Reference proteome</keyword>